<sequence length="98" mass="11220">MPELTDAQLDQLIKDIGLKRPRGGSQRKPIAHGTFKGARQHRYRQEPLCPPCPEAENAYQREQSAGKPRRPKKDPKEKVYLTEEEWQARQAARKGGSQ</sequence>
<organism evidence="2 3">
    <name type="scientific">Streptomyces coffeae</name>
    <dbReference type="NCBI Taxonomy" id="621382"/>
    <lineage>
        <taxon>Bacteria</taxon>
        <taxon>Bacillati</taxon>
        <taxon>Actinomycetota</taxon>
        <taxon>Actinomycetes</taxon>
        <taxon>Kitasatosporales</taxon>
        <taxon>Streptomycetaceae</taxon>
        <taxon>Streptomyces</taxon>
    </lineage>
</organism>
<dbReference type="EMBL" id="JAERRF010000017">
    <property type="protein sequence ID" value="MBL1100103.1"/>
    <property type="molecule type" value="Genomic_DNA"/>
</dbReference>
<comment type="caution">
    <text evidence="2">The sequence shown here is derived from an EMBL/GenBank/DDBJ whole genome shotgun (WGS) entry which is preliminary data.</text>
</comment>
<evidence type="ECO:0000313" key="3">
    <source>
        <dbReference type="Proteomes" id="UP000634229"/>
    </source>
</evidence>
<gene>
    <name evidence="2" type="ORF">JK363_26205</name>
</gene>
<protein>
    <recommendedName>
        <fullName evidence="4">DUF4224 domain-containing protein</fullName>
    </recommendedName>
</protein>
<reference evidence="2 3" key="1">
    <citation type="submission" date="2021-01" db="EMBL/GenBank/DDBJ databases">
        <title>WGS of actinomycetes isolated from Thailand.</title>
        <authorList>
            <person name="Thawai C."/>
        </authorList>
    </citation>
    <scope>NUCLEOTIDE SEQUENCE [LARGE SCALE GENOMIC DNA]</scope>
    <source>
        <strain evidence="2 3">CA1R205</strain>
    </source>
</reference>
<evidence type="ECO:0008006" key="4">
    <source>
        <dbReference type="Google" id="ProtNLM"/>
    </source>
</evidence>
<evidence type="ECO:0000256" key="1">
    <source>
        <dbReference type="SAM" id="MobiDB-lite"/>
    </source>
</evidence>
<feature type="region of interest" description="Disordered" evidence="1">
    <location>
        <begin position="16"/>
        <end position="98"/>
    </location>
</feature>
<name>A0ABS1NJ60_9ACTN</name>
<keyword evidence="3" id="KW-1185">Reference proteome</keyword>
<evidence type="ECO:0000313" key="2">
    <source>
        <dbReference type="EMBL" id="MBL1100103.1"/>
    </source>
</evidence>
<accession>A0ABS1NJ60</accession>
<dbReference type="Proteomes" id="UP000634229">
    <property type="component" value="Unassembled WGS sequence"/>
</dbReference>
<dbReference type="RefSeq" id="WP_201877789.1">
    <property type="nucleotide sequence ID" value="NZ_JAERRF010000017.1"/>
</dbReference>
<proteinExistence type="predicted"/>